<dbReference type="GeneID" id="34577435"/>
<feature type="region of interest" description="Disordered" evidence="1">
    <location>
        <begin position="1"/>
        <end position="32"/>
    </location>
</feature>
<gene>
    <name evidence="2" type="ORF">PENARI_c011G09320</name>
</gene>
<feature type="compositionally biased region" description="Basic and acidic residues" evidence="1">
    <location>
        <begin position="114"/>
        <end position="137"/>
    </location>
</feature>
<dbReference type="AlphaFoldDB" id="A0A1F5LG98"/>
<feature type="compositionally biased region" description="Low complexity" evidence="1">
    <location>
        <begin position="1"/>
        <end position="14"/>
    </location>
</feature>
<comment type="caution">
    <text evidence="2">The sequence shown here is derived from an EMBL/GenBank/DDBJ whole genome shotgun (WGS) entry which is preliminary data.</text>
</comment>
<reference evidence="2 3" key="1">
    <citation type="journal article" date="2016" name="Sci. Rep.">
        <title>Penicillium arizonense, a new, genome sequenced fungal species, reveals a high chemical diversity in secreted metabolites.</title>
        <authorList>
            <person name="Grijseels S."/>
            <person name="Nielsen J.C."/>
            <person name="Randelovic M."/>
            <person name="Nielsen J."/>
            <person name="Nielsen K.F."/>
            <person name="Workman M."/>
            <person name="Frisvad J.C."/>
        </authorList>
    </citation>
    <scope>NUCLEOTIDE SEQUENCE [LARGE SCALE GENOMIC DNA]</scope>
    <source>
        <strain evidence="2 3">CBS 141311</strain>
    </source>
</reference>
<accession>A0A1F5LG98</accession>
<dbReference type="RefSeq" id="XP_022487414.1">
    <property type="nucleotide sequence ID" value="XM_022632701.1"/>
</dbReference>
<keyword evidence="3" id="KW-1185">Reference proteome</keyword>
<proteinExistence type="predicted"/>
<protein>
    <recommendedName>
        <fullName evidence="4">Zn(2)-C6 fungal-type domain-containing protein</fullName>
    </recommendedName>
</protein>
<evidence type="ECO:0000256" key="1">
    <source>
        <dbReference type="SAM" id="MobiDB-lite"/>
    </source>
</evidence>
<organism evidence="2 3">
    <name type="scientific">Penicillium arizonense</name>
    <dbReference type="NCBI Taxonomy" id="1835702"/>
    <lineage>
        <taxon>Eukaryota</taxon>
        <taxon>Fungi</taxon>
        <taxon>Dikarya</taxon>
        <taxon>Ascomycota</taxon>
        <taxon>Pezizomycotina</taxon>
        <taxon>Eurotiomycetes</taxon>
        <taxon>Eurotiomycetidae</taxon>
        <taxon>Eurotiales</taxon>
        <taxon>Aspergillaceae</taxon>
        <taxon>Penicillium</taxon>
    </lineage>
</organism>
<dbReference type="OrthoDB" id="4227365at2759"/>
<feature type="region of interest" description="Disordered" evidence="1">
    <location>
        <begin position="109"/>
        <end position="139"/>
    </location>
</feature>
<dbReference type="EMBL" id="LXJU01000011">
    <property type="protein sequence ID" value="OGE51971.1"/>
    <property type="molecule type" value="Genomic_DNA"/>
</dbReference>
<evidence type="ECO:0000313" key="2">
    <source>
        <dbReference type="EMBL" id="OGE51971.1"/>
    </source>
</evidence>
<dbReference type="Proteomes" id="UP000177622">
    <property type="component" value="Unassembled WGS sequence"/>
</dbReference>
<evidence type="ECO:0008006" key="4">
    <source>
        <dbReference type="Google" id="ProtNLM"/>
    </source>
</evidence>
<name>A0A1F5LG98_PENAI</name>
<sequence length="624" mass="69001">MAAQAANAEAQGLASNSRPTKRRRLEGSTPVTCPSMRLIAPAPPPLFPVIASQQEPVEGEDFLCLDPYTAIASDSLRMLGPAHDPQVMHHSPSMHRLAPLVLPPGPVNFIHVDPTNRQRSPREKRPRSKAEIDKQKADSSALRKAGGACLWCMRSRKRCVPQSPCNFCYTSEQRICIREAEHLYLFGKPPGSPFPATQLPSVEGRLTLEEMERTAFSETTEFQAVLSVCQKDTFLESRAWIVTKSKWDLMENEALVDSFIDMAISCLECAELSELEASYSNPLVRKALQMARLFMTTRCMVKTRIFAPTADVASGRLVMFFVLVRCVRRLAEMSWALCFLLYESLRHKDMGDYKPKTNKDLDPVWVATALYTRTANGLNALRDNPVIEKILGPGCQIDVICQVIGNILDHTFPRQKYVSTSRIRGTFEAAIPQLSSPFSSFDIAFLQGPSDRQGSYLPPESCYLMTTFLSAGFLPSDSPLPWSSEVAEALMTIRASPAAPISTTQDAENDSSFVNLDSTIPLGMLQDADQTLGVDTLWRSGSLETFGSTDSTETLAELPDTVPGDWALTDPTVAVTAVIMMRTLKGVAVSLNVLLASVIAHTVEAHVKLVCLFLFFLPYFYTPW</sequence>
<evidence type="ECO:0000313" key="3">
    <source>
        <dbReference type="Proteomes" id="UP000177622"/>
    </source>
</evidence>